<dbReference type="InterPro" id="IPR006530">
    <property type="entry name" value="YD"/>
</dbReference>
<comment type="caution">
    <text evidence="1">The sequence shown here is derived from an EMBL/GenBank/DDBJ whole genome shotgun (WGS) entry which is preliminary data.</text>
</comment>
<evidence type="ECO:0000313" key="2">
    <source>
        <dbReference type="Proteomes" id="UP000641152"/>
    </source>
</evidence>
<dbReference type="InterPro" id="IPR031325">
    <property type="entry name" value="RHS_repeat"/>
</dbReference>
<gene>
    <name evidence="1" type="ORF">EBB_01195</name>
</gene>
<proteinExistence type="predicted"/>
<name>A0ABR9D7V8_9GAMM</name>
<sequence length="82" mass="9130">MKTLLALTAGNLTEEKRGKAGHIVTRYQYDSDNRLVRAETPNGTTQYRYDALGRRIVKHTAQGETSVCWRKLITSAAAPPVI</sequence>
<evidence type="ECO:0000313" key="1">
    <source>
        <dbReference type="EMBL" id="MBD9359187.1"/>
    </source>
</evidence>
<keyword evidence="2" id="KW-1185">Reference proteome</keyword>
<organism evidence="1 2">
    <name type="scientific">Methylomonas fluvii</name>
    <dbReference type="NCBI Taxonomy" id="1854564"/>
    <lineage>
        <taxon>Bacteria</taxon>
        <taxon>Pseudomonadati</taxon>
        <taxon>Pseudomonadota</taxon>
        <taxon>Gammaproteobacteria</taxon>
        <taxon>Methylococcales</taxon>
        <taxon>Methylococcaceae</taxon>
        <taxon>Methylomonas</taxon>
    </lineage>
</organism>
<accession>A0ABR9D7V8</accession>
<dbReference type="Proteomes" id="UP000641152">
    <property type="component" value="Unassembled WGS sequence"/>
</dbReference>
<reference evidence="1 2" key="1">
    <citation type="submission" date="2020-09" db="EMBL/GenBank/DDBJ databases">
        <title>Methylomonas albis sp. nov. and Methylomonas fluvii sp. nov.: Two cold-adapted methanotrophs from the River Elbe and an amended description of Methylovulum psychrotolerans strain Eb1.</title>
        <authorList>
            <person name="Bussmann I.K."/>
            <person name="Klings K.-W."/>
            <person name="Warnstedt J."/>
            <person name="Hoppert M."/>
            <person name="Saborowski A."/>
            <person name="Horn F."/>
            <person name="Liebner S."/>
        </authorList>
    </citation>
    <scope>NUCLEOTIDE SEQUENCE [LARGE SCALE GENOMIC DNA]</scope>
    <source>
        <strain evidence="1 2">EbB</strain>
    </source>
</reference>
<dbReference type="NCBIfam" id="TIGR01643">
    <property type="entry name" value="YD_repeat_2x"/>
    <property type="match status" value="1"/>
</dbReference>
<dbReference type="Pfam" id="PF05593">
    <property type="entry name" value="RHS_repeat"/>
    <property type="match status" value="1"/>
</dbReference>
<dbReference type="EMBL" id="JACXST010000001">
    <property type="protein sequence ID" value="MBD9359187.1"/>
    <property type="molecule type" value="Genomic_DNA"/>
</dbReference>
<protein>
    <submittedName>
        <fullName evidence="1">RHS repeat protein</fullName>
    </submittedName>
</protein>
<dbReference type="Gene3D" id="2.180.10.10">
    <property type="entry name" value="RHS repeat-associated core"/>
    <property type="match status" value="1"/>
</dbReference>